<evidence type="ECO:0000256" key="3">
    <source>
        <dbReference type="ARBA" id="ARBA00022801"/>
    </source>
</evidence>
<keyword evidence="3" id="KW-0378">Hydrolase</keyword>
<protein>
    <submittedName>
        <fullName evidence="7">Putative guanine deaminase</fullName>
    </submittedName>
</protein>
<keyword evidence="2" id="KW-0479">Metal-binding</keyword>
<proteinExistence type="predicted"/>
<dbReference type="SUPFAM" id="SSF51556">
    <property type="entry name" value="Metallo-dependent hydrolases"/>
    <property type="match status" value="1"/>
</dbReference>
<evidence type="ECO:0000256" key="1">
    <source>
        <dbReference type="ARBA" id="ARBA00001947"/>
    </source>
</evidence>
<accession>A0A0G2EKZ1</accession>
<gene>
    <name evidence="7" type="ORF">UCRPC4_g02885</name>
</gene>
<dbReference type="GO" id="GO:0046098">
    <property type="term" value="P:guanine metabolic process"/>
    <property type="evidence" value="ECO:0007669"/>
    <property type="project" value="TreeGrafter"/>
</dbReference>
<dbReference type="Pfam" id="PF01979">
    <property type="entry name" value="Amidohydro_1"/>
    <property type="match status" value="1"/>
</dbReference>
<dbReference type="EMBL" id="LCWF01000067">
    <property type="protein sequence ID" value="KKY23437.1"/>
    <property type="molecule type" value="Genomic_DNA"/>
</dbReference>
<dbReference type="Gene3D" id="2.30.40.10">
    <property type="entry name" value="Urease, subunit C, domain 1"/>
    <property type="match status" value="1"/>
</dbReference>
<dbReference type="GO" id="GO:0008270">
    <property type="term" value="F:zinc ion binding"/>
    <property type="evidence" value="ECO:0007669"/>
    <property type="project" value="TreeGrafter"/>
</dbReference>
<feature type="region of interest" description="Disordered" evidence="5">
    <location>
        <begin position="302"/>
        <end position="328"/>
    </location>
</feature>
<dbReference type="PANTHER" id="PTHR11271">
    <property type="entry name" value="GUANINE DEAMINASE"/>
    <property type="match status" value="1"/>
</dbReference>
<name>A0A0G2EKZ1_PHACM</name>
<keyword evidence="4" id="KW-0862">Zinc</keyword>
<sequence>MEASLSDVEKAQRVYTTCIDRTIANGTTTASYYATIHVESTNILASLCKTKGQRALIGRVCMDNKEVATDYYYDESLPAAMEATKAVIDHIDFLDPHGHHVAPVLTPRSCVSCTHDFLLQLADLSKNKGHRIQTHLSENVDEIELVHRIWPGSESYTDVYESHGLLTDKTILAHAIHLSPSEQSLIAQRGAKISHCPVSNSALGSGICPVRTLLDAGITVGLGTDISGGYSPSILEIVRQACLVSRLLAQSKEDERLKLSVEEALWLATRGGAEVVGWKNRVGAFESGMQWDAQLIRFDSVPSGTDDTKEASVTGEKHGIPDDHPENVEGEETNVKIFGWENWEDRIAKWVYAGDDRNTRRVWIGGRLVHSKDR</sequence>
<dbReference type="SUPFAM" id="SSF51338">
    <property type="entry name" value="Composite domain of metallo-dependent hydrolases"/>
    <property type="match status" value="1"/>
</dbReference>
<dbReference type="Proteomes" id="UP000053317">
    <property type="component" value="Unassembled WGS sequence"/>
</dbReference>
<reference evidence="7 8" key="2">
    <citation type="submission" date="2015-05" db="EMBL/GenBank/DDBJ databases">
        <authorList>
            <person name="Morales-Cruz A."/>
            <person name="Amrine K.C."/>
            <person name="Cantu D."/>
        </authorList>
    </citation>
    <scope>NUCLEOTIDE SEQUENCE [LARGE SCALE GENOMIC DNA]</scope>
    <source>
        <strain evidence="7">UCRPC4</strain>
    </source>
</reference>
<comment type="cofactor">
    <cofactor evidence="1">
        <name>Zn(2+)</name>
        <dbReference type="ChEBI" id="CHEBI:29105"/>
    </cofactor>
</comment>
<dbReference type="AlphaFoldDB" id="A0A0G2EKZ1"/>
<keyword evidence="8" id="KW-1185">Reference proteome</keyword>
<dbReference type="InterPro" id="IPR006680">
    <property type="entry name" value="Amidohydro-rel"/>
</dbReference>
<comment type="caution">
    <text evidence="7">The sequence shown here is derived from an EMBL/GenBank/DDBJ whole genome shotgun (WGS) entry which is preliminary data.</text>
</comment>
<dbReference type="InterPro" id="IPR051607">
    <property type="entry name" value="Metallo-dep_hydrolases"/>
</dbReference>
<evidence type="ECO:0000256" key="4">
    <source>
        <dbReference type="ARBA" id="ARBA00022833"/>
    </source>
</evidence>
<dbReference type="OrthoDB" id="194468at2759"/>
<evidence type="ECO:0000313" key="7">
    <source>
        <dbReference type="EMBL" id="KKY23437.1"/>
    </source>
</evidence>
<evidence type="ECO:0000256" key="2">
    <source>
        <dbReference type="ARBA" id="ARBA00022723"/>
    </source>
</evidence>
<dbReference type="GO" id="GO:0005829">
    <property type="term" value="C:cytosol"/>
    <property type="evidence" value="ECO:0007669"/>
    <property type="project" value="TreeGrafter"/>
</dbReference>
<reference evidence="7 8" key="1">
    <citation type="submission" date="2015-05" db="EMBL/GenBank/DDBJ databases">
        <title>Distinctive expansion of gene families associated with plant cell wall degradation and secondary metabolism in the genomes of grapevine trunk pathogens.</title>
        <authorList>
            <person name="Lawrence D.P."/>
            <person name="Travadon R."/>
            <person name="Rolshausen P.E."/>
            <person name="Baumgartner K."/>
        </authorList>
    </citation>
    <scope>NUCLEOTIDE SEQUENCE [LARGE SCALE GENOMIC DNA]</scope>
    <source>
        <strain evidence="7">UCRPC4</strain>
    </source>
</reference>
<evidence type="ECO:0000256" key="5">
    <source>
        <dbReference type="SAM" id="MobiDB-lite"/>
    </source>
</evidence>
<dbReference type="PANTHER" id="PTHR11271:SF6">
    <property type="entry name" value="GUANINE DEAMINASE"/>
    <property type="match status" value="1"/>
</dbReference>
<dbReference type="InterPro" id="IPR032466">
    <property type="entry name" value="Metal_Hydrolase"/>
</dbReference>
<organism evidence="7 8">
    <name type="scientific">Phaeomoniella chlamydospora</name>
    <name type="common">Phaeoacremonium chlamydosporum</name>
    <dbReference type="NCBI Taxonomy" id="158046"/>
    <lineage>
        <taxon>Eukaryota</taxon>
        <taxon>Fungi</taxon>
        <taxon>Dikarya</taxon>
        <taxon>Ascomycota</taxon>
        <taxon>Pezizomycotina</taxon>
        <taxon>Eurotiomycetes</taxon>
        <taxon>Chaetothyriomycetidae</taxon>
        <taxon>Phaeomoniellales</taxon>
        <taxon>Phaeomoniellaceae</taxon>
        <taxon>Phaeomoniella</taxon>
    </lineage>
</organism>
<feature type="domain" description="Amidohydrolase-related" evidence="6">
    <location>
        <begin position="7"/>
        <end position="369"/>
    </location>
</feature>
<evidence type="ECO:0000313" key="8">
    <source>
        <dbReference type="Proteomes" id="UP000053317"/>
    </source>
</evidence>
<dbReference type="InterPro" id="IPR011059">
    <property type="entry name" value="Metal-dep_hydrolase_composite"/>
</dbReference>
<feature type="compositionally biased region" description="Basic and acidic residues" evidence="5">
    <location>
        <begin position="306"/>
        <end position="327"/>
    </location>
</feature>
<dbReference type="Gene3D" id="3.20.20.140">
    <property type="entry name" value="Metal-dependent hydrolases"/>
    <property type="match status" value="1"/>
</dbReference>
<dbReference type="GO" id="GO:0008892">
    <property type="term" value="F:guanine deaminase activity"/>
    <property type="evidence" value="ECO:0007669"/>
    <property type="project" value="TreeGrafter"/>
</dbReference>
<evidence type="ECO:0000259" key="6">
    <source>
        <dbReference type="Pfam" id="PF01979"/>
    </source>
</evidence>